<dbReference type="Pfam" id="PF00069">
    <property type="entry name" value="Pkinase"/>
    <property type="match status" value="1"/>
</dbReference>
<evidence type="ECO:0000256" key="10">
    <source>
        <dbReference type="ARBA" id="ARBA00022842"/>
    </source>
</evidence>
<dbReference type="Gene3D" id="3.30.200.20">
    <property type="entry name" value="Phosphorylase Kinase, domain 1"/>
    <property type="match status" value="1"/>
</dbReference>
<proteinExistence type="predicted"/>
<dbReference type="GO" id="GO:0035556">
    <property type="term" value="P:intracellular signal transduction"/>
    <property type="evidence" value="ECO:0007669"/>
    <property type="project" value="TreeGrafter"/>
</dbReference>
<keyword evidence="17" id="KW-1185">Reference proteome</keyword>
<reference evidence="18" key="1">
    <citation type="submission" date="2017-02" db="UniProtKB">
        <authorList>
            <consortium name="WormBaseParasite"/>
        </authorList>
    </citation>
    <scope>IDENTIFICATION</scope>
</reference>
<dbReference type="GO" id="GO:0005737">
    <property type="term" value="C:cytoplasm"/>
    <property type="evidence" value="ECO:0007669"/>
    <property type="project" value="TreeGrafter"/>
</dbReference>
<dbReference type="EMBL" id="UZAG01003504">
    <property type="protein sequence ID" value="VDO15445.1"/>
    <property type="molecule type" value="Genomic_DNA"/>
</dbReference>
<evidence type="ECO:0000256" key="12">
    <source>
        <dbReference type="ARBA" id="ARBA00047899"/>
    </source>
</evidence>
<protein>
    <recommendedName>
        <fullName evidence="3">non-specific serine/threonine protein kinase</fullName>
        <ecNumber evidence="3">2.7.11.1</ecNumber>
    </recommendedName>
</protein>
<evidence type="ECO:0000313" key="16">
    <source>
        <dbReference type="EMBL" id="VDO15445.1"/>
    </source>
</evidence>
<dbReference type="SUPFAM" id="SSF56112">
    <property type="entry name" value="Protein kinase-like (PK-like)"/>
    <property type="match status" value="1"/>
</dbReference>
<dbReference type="FunFam" id="3.30.200.20:FF:000235">
    <property type="entry name" value="serine/threonine-protein kinase STK11"/>
    <property type="match status" value="1"/>
</dbReference>
<comment type="catalytic activity">
    <reaction evidence="13">
        <text>L-seryl-[protein] + ATP = O-phospho-L-seryl-[protein] + ADP + H(+)</text>
        <dbReference type="Rhea" id="RHEA:17989"/>
        <dbReference type="Rhea" id="RHEA-COMP:9863"/>
        <dbReference type="Rhea" id="RHEA-COMP:11604"/>
        <dbReference type="ChEBI" id="CHEBI:15378"/>
        <dbReference type="ChEBI" id="CHEBI:29999"/>
        <dbReference type="ChEBI" id="CHEBI:30616"/>
        <dbReference type="ChEBI" id="CHEBI:83421"/>
        <dbReference type="ChEBI" id="CHEBI:456216"/>
        <dbReference type="EC" id="2.7.11.1"/>
    </reaction>
</comment>
<dbReference type="PROSITE" id="PS00107">
    <property type="entry name" value="PROTEIN_KINASE_ATP"/>
    <property type="match status" value="1"/>
</dbReference>
<dbReference type="AlphaFoldDB" id="A0A0R3QDM2"/>
<keyword evidence="5" id="KW-0808">Transferase</keyword>
<evidence type="ECO:0000256" key="6">
    <source>
        <dbReference type="ARBA" id="ARBA00022723"/>
    </source>
</evidence>
<dbReference type="SMART" id="SM00220">
    <property type="entry name" value="S_TKc"/>
    <property type="match status" value="1"/>
</dbReference>
<sequence length="232" mass="26556">MSSEVSTAMSVESDRSRWRTVSMTVGGDDCEDETEMNDLRESLRAWSSLASPSSSAVDQPVIEFSPDCDSDFDAVLSSVFADNRLFQPLSDDTFVEEVFVEKKPKILNGYLFGERIGEGSYGKVKEVLEQDTLVRRAVKIIKEARLRKIPNGHANVEQELRILKRVRHRNVIALRDFFRVDDKQKLYMILEYCIGSMQQLLDASKEKKLPEYQAQYFFRQLCDGLGYLHAHG</sequence>
<keyword evidence="11" id="KW-0464">Manganese</keyword>
<evidence type="ECO:0000256" key="9">
    <source>
        <dbReference type="ARBA" id="ARBA00022840"/>
    </source>
</evidence>
<dbReference type="InterPro" id="IPR011009">
    <property type="entry name" value="Kinase-like_dom_sf"/>
</dbReference>
<dbReference type="PANTHER" id="PTHR24346">
    <property type="entry name" value="MAP/MICROTUBULE AFFINITY-REGULATING KINASE"/>
    <property type="match status" value="1"/>
</dbReference>
<evidence type="ECO:0000256" key="1">
    <source>
        <dbReference type="ARBA" id="ARBA00001936"/>
    </source>
</evidence>
<evidence type="ECO:0000256" key="8">
    <source>
        <dbReference type="ARBA" id="ARBA00022777"/>
    </source>
</evidence>
<dbReference type="GO" id="GO:0005524">
    <property type="term" value="F:ATP binding"/>
    <property type="evidence" value="ECO:0007669"/>
    <property type="project" value="UniProtKB-UniRule"/>
</dbReference>
<reference evidence="16" key="2">
    <citation type="submission" date="2018-11" db="EMBL/GenBank/DDBJ databases">
        <authorList>
            <consortium name="Pathogen Informatics"/>
        </authorList>
    </citation>
    <scope>NUCLEOTIDE SEQUENCE [LARGE SCALE GENOMIC DNA]</scope>
</reference>
<dbReference type="PROSITE" id="PS50011">
    <property type="entry name" value="PROTEIN_KINASE_DOM"/>
    <property type="match status" value="1"/>
</dbReference>
<keyword evidence="10" id="KW-0460">Magnesium</keyword>
<dbReference type="PANTHER" id="PTHR24346:SF94">
    <property type="entry name" value="NON-SPECIFIC SERINE_THREONINE PROTEIN KINASE"/>
    <property type="match status" value="1"/>
</dbReference>
<keyword evidence="4" id="KW-0723">Serine/threonine-protein kinase</keyword>
<keyword evidence="6" id="KW-0479">Metal-binding</keyword>
<dbReference type="WBParaSite" id="BTMF_0000445801-mRNA-1">
    <property type="protein sequence ID" value="BTMF_0000445801-mRNA-1"/>
    <property type="gene ID" value="BTMF_0000445801"/>
</dbReference>
<evidence type="ECO:0000256" key="14">
    <source>
        <dbReference type="PROSITE-ProRule" id="PRU10141"/>
    </source>
</evidence>
<feature type="binding site" evidence="14">
    <location>
        <position position="139"/>
    </location>
    <ligand>
        <name>ATP</name>
        <dbReference type="ChEBI" id="CHEBI:30616"/>
    </ligand>
</feature>
<comment type="cofactor">
    <cofactor evidence="2">
        <name>Mg(2+)</name>
        <dbReference type="ChEBI" id="CHEBI:18420"/>
    </cofactor>
</comment>
<comment type="catalytic activity">
    <reaction evidence="12">
        <text>L-threonyl-[protein] + ATP = O-phospho-L-threonyl-[protein] + ADP + H(+)</text>
        <dbReference type="Rhea" id="RHEA:46608"/>
        <dbReference type="Rhea" id="RHEA-COMP:11060"/>
        <dbReference type="Rhea" id="RHEA-COMP:11605"/>
        <dbReference type="ChEBI" id="CHEBI:15378"/>
        <dbReference type="ChEBI" id="CHEBI:30013"/>
        <dbReference type="ChEBI" id="CHEBI:30616"/>
        <dbReference type="ChEBI" id="CHEBI:61977"/>
        <dbReference type="ChEBI" id="CHEBI:456216"/>
        <dbReference type="EC" id="2.7.11.1"/>
    </reaction>
</comment>
<dbReference type="GO" id="GO:0004674">
    <property type="term" value="F:protein serine/threonine kinase activity"/>
    <property type="evidence" value="ECO:0007669"/>
    <property type="project" value="UniProtKB-KW"/>
</dbReference>
<dbReference type="EC" id="2.7.11.1" evidence="3"/>
<evidence type="ECO:0000256" key="7">
    <source>
        <dbReference type="ARBA" id="ARBA00022741"/>
    </source>
</evidence>
<dbReference type="GO" id="GO:0046872">
    <property type="term" value="F:metal ion binding"/>
    <property type="evidence" value="ECO:0007669"/>
    <property type="project" value="UniProtKB-KW"/>
</dbReference>
<keyword evidence="9 14" id="KW-0067">ATP-binding</keyword>
<evidence type="ECO:0000256" key="11">
    <source>
        <dbReference type="ARBA" id="ARBA00023211"/>
    </source>
</evidence>
<dbReference type="InterPro" id="IPR017441">
    <property type="entry name" value="Protein_kinase_ATP_BS"/>
</dbReference>
<accession>A0A0R3QDM2</accession>
<name>A0A0R3QDM2_9BILA</name>
<evidence type="ECO:0000256" key="13">
    <source>
        <dbReference type="ARBA" id="ARBA00048679"/>
    </source>
</evidence>
<evidence type="ECO:0000256" key="5">
    <source>
        <dbReference type="ARBA" id="ARBA00022679"/>
    </source>
</evidence>
<keyword evidence="7 14" id="KW-0547">Nucleotide-binding</keyword>
<evidence type="ECO:0000256" key="4">
    <source>
        <dbReference type="ARBA" id="ARBA00022527"/>
    </source>
</evidence>
<dbReference type="Proteomes" id="UP000280834">
    <property type="component" value="Unassembled WGS sequence"/>
</dbReference>
<evidence type="ECO:0000256" key="3">
    <source>
        <dbReference type="ARBA" id="ARBA00012513"/>
    </source>
</evidence>
<feature type="domain" description="Protein kinase" evidence="15">
    <location>
        <begin position="110"/>
        <end position="232"/>
    </location>
</feature>
<organism evidence="18">
    <name type="scientific">Brugia timori</name>
    <dbReference type="NCBI Taxonomy" id="42155"/>
    <lineage>
        <taxon>Eukaryota</taxon>
        <taxon>Metazoa</taxon>
        <taxon>Ecdysozoa</taxon>
        <taxon>Nematoda</taxon>
        <taxon>Chromadorea</taxon>
        <taxon>Rhabditida</taxon>
        <taxon>Spirurina</taxon>
        <taxon>Spiruromorpha</taxon>
        <taxon>Filarioidea</taxon>
        <taxon>Onchocercidae</taxon>
        <taxon>Brugia</taxon>
    </lineage>
</organism>
<comment type="cofactor">
    <cofactor evidence="1">
        <name>Mn(2+)</name>
        <dbReference type="ChEBI" id="CHEBI:29035"/>
    </cofactor>
</comment>
<evidence type="ECO:0000256" key="2">
    <source>
        <dbReference type="ARBA" id="ARBA00001946"/>
    </source>
</evidence>
<dbReference type="InterPro" id="IPR000719">
    <property type="entry name" value="Prot_kinase_dom"/>
</dbReference>
<evidence type="ECO:0000313" key="17">
    <source>
        <dbReference type="Proteomes" id="UP000280834"/>
    </source>
</evidence>
<evidence type="ECO:0000313" key="18">
    <source>
        <dbReference type="WBParaSite" id="BTMF_0000445801-mRNA-1"/>
    </source>
</evidence>
<keyword evidence="8" id="KW-0418">Kinase</keyword>
<dbReference type="STRING" id="42155.A0A0R3QDM2"/>
<evidence type="ECO:0000259" key="15">
    <source>
        <dbReference type="PROSITE" id="PS50011"/>
    </source>
</evidence>
<gene>
    <name evidence="16" type="ORF">BTMF_LOCUS3754</name>
</gene>